<evidence type="ECO:0000256" key="2">
    <source>
        <dbReference type="ARBA" id="ARBA00022679"/>
    </source>
</evidence>
<dbReference type="InterPro" id="IPR050306">
    <property type="entry name" value="PfkB_Carbo_kinase"/>
</dbReference>
<dbReference type="GO" id="GO:0005524">
    <property type="term" value="F:ATP binding"/>
    <property type="evidence" value="ECO:0007669"/>
    <property type="project" value="UniProtKB-KW"/>
</dbReference>
<keyword evidence="5" id="KW-0067">ATP-binding</keyword>
<protein>
    <submittedName>
        <fullName evidence="7">Carbohydrate kinase</fullName>
    </submittedName>
</protein>
<dbReference type="AlphaFoldDB" id="A0A839ABH2"/>
<dbReference type="Proteomes" id="UP000541109">
    <property type="component" value="Unassembled WGS sequence"/>
</dbReference>
<evidence type="ECO:0000259" key="6">
    <source>
        <dbReference type="Pfam" id="PF00294"/>
    </source>
</evidence>
<evidence type="ECO:0000313" key="8">
    <source>
        <dbReference type="Proteomes" id="UP000541109"/>
    </source>
</evidence>
<dbReference type="EMBL" id="JACFXV010000034">
    <property type="protein sequence ID" value="MBA5776049.1"/>
    <property type="molecule type" value="Genomic_DNA"/>
</dbReference>
<keyword evidence="3" id="KW-0547">Nucleotide-binding</keyword>
<sequence>MILVCGEALFDMFAEDTDGDLKLDARIGGSPFNVAVGLARLERPVSFFAGLSNDLFGRRLQAALKAEGVDLRHAIINDRLTTLSVVDVGPDGSPEYAFYGEKAADRQIESTHLPVLDGSVEAIHIGSFSVMVEPVGSSLVELVKRESARCVISYDPNIRPTVVADMQLWRDRLEDMLGHIHILKISAEDLEHLYAGASSTEVAQGWLKRGTRLVVVTRGGEGAEAHTRSGMVRIPGIGVKVVDTVGAGDTFQAAMLAALSERGLLHADALNDLDGELLSGVLSFAAQAAALTCSRRGANLPRRAELAAPLVSTVQD</sequence>
<accession>A0A839ABH2</accession>
<name>A0A839ABH2_9HYPH</name>
<evidence type="ECO:0000256" key="3">
    <source>
        <dbReference type="ARBA" id="ARBA00022741"/>
    </source>
</evidence>
<dbReference type="PROSITE" id="PS00584">
    <property type="entry name" value="PFKB_KINASES_2"/>
    <property type="match status" value="1"/>
</dbReference>
<evidence type="ECO:0000256" key="4">
    <source>
        <dbReference type="ARBA" id="ARBA00022777"/>
    </source>
</evidence>
<dbReference type="InterPro" id="IPR029056">
    <property type="entry name" value="Ribokinase-like"/>
</dbReference>
<proteinExistence type="inferred from homology"/>
<comment type="similarity">
    <text evidence="1">Belongs to the carbohydrate kinase PfkB family.</text>
</comment>
<keyword evidence="4 7" id="KW-0418">Kinase</keyword>
<dbReference type="PANTHER" id="PTHR43085">
    <property type="entry name" value="HEXOKINASE FAMILY MEMBER"/>
    <property type="match status" value="1"/>
</dbReference>
<evidence type="ECO:0000256" key="5">
    <source>
        <dbReference type="ARBA" id="ARBA00022840"/>
    </source>
</evidence>
<keyword evidence="8" id="KW-1185">Reference proteome</keyword>
<dbReference type="Gene3D" id="3.40.1190.20">
    <property type="match status" value="1"/>
</dbReference>
<keyword evidence="2" id="KW-0808">Transferase</keyword>
<dbReference type="PANTHER" id="PTHR43085:SF1">
    <property type="entry name" value="PSEUDOURIDINE KINASE-RELATED"/>
    <property type="match status" value="1"/>
</dbReference>
<reference evidence="7 8" key="1">
    <citation type="submission" date="2020-07" db="EMBL/GenBank/DDBJ databases">
        <title>Stappia sp., F7233, whole genome shotgun sequencing project.</title>
        <authorList>
            <person name="Jiang S."/>
            <person name="Liu Z.W."/>
            <person name="Du Z.J."/>
        </authorList>
    </citation>
    <scope>NUCLEOTIDE SEQUENCE [LARGE SCALE GENOMIC DNA]</scope>
    <source>
        <strain evidence="7 8">F7233</strain>
    </source>
</reference>
<dbReference type="RefSeq" id="WP_182162077.1">
    <property type="nucleotide sequence ID" value="NZ_JACFXV010000034.1"/>
</dbReference>
<comment type="caution">
    <text evidence="7">The sequence shown here is derived from an EMBL/GenBank/DDBJ whole genome shotgun (WGS) entry which is preliminary data.</text>
</comment>
<dbReference type="InterPro" id="IPR002173">
    <property type="entry name" value="Carboh/pur_kinase_PfkB_CS"/>
</dbReference>
<dbReference type="InterPro" id="IPR011611">
    <property type="entry name" value="PfkB_dom"/>
</dbReference>
<dbReference type="Pfam" id="PF00294">
    <property type="entry name" value="PfkB"/>
    <property type="match status" value="1"/>
</dbReference>
<feature type="domain" description="Carbohydrate kinase PfkB" evidence="6">
    <location>
        <begin position="24"/>
        <end position="301"/>
    </location>
</feature>
<organism evidence="7 8">
    <name type="scientific">Stappia albiluteola</name>
    <dbReference type="NCBI Taxonomy" id="2758565"/>
    <lineage>
        <taxon>Bacteria</taxon>
        <taxon>Pseudomonadati</taxon>
        <taxon>Pseudomonadota</taxon>
        <taxon>Alphaproteobacteria</taxon>
        <taxon>Hyphomicrobiales</taxon>
        <taxon>Stappiaceae</taxon>
        <taxon>Stappia</taxon>
    </lineage>
</organism>
<dbReference type="CDD" id="cd01167">
    <property type="entry name" value="bac_FRK"/>
    <property type="match status" value="1"/>
</dbReference>
<dbReference type="SUPFAM" id="SSF53613">
    <property type="entry name" value="Ribokinase-like"/>
    <property type="match status" value="1"/>
</dbReference>
<gene>
    <name evidence="7" type="ORF">H2509_02795</name>
</gene>
<evidence type="ECO:0000256" key="1">
    <source>
        <dbReference type="ARBA" id="ARBA00010688"/>
    </source>
</evidence>
<dbReference type="GO" id="GO:0016301">
    <property type="term" value="F:kinase activity"/>
    <property type="evidence" value="ECO:0007669"/>
    <property type="project" value="UniProtKB-KW"/>
</dbReference>
<evidence type="ECO:0000313" key="7">
    <source>
        <dbReference type="EMBL" id="MBA5776049.1"/>
    </source>
</evidence>